<comment type="caution">
    <text evidence="2">Lacks conserved residue(s) required for the propagation of feature annotation.</text>
</comment>
<proteinExistence type="predicted"/>
<organism evidence="4 5">
    <name type="scientific">Oceanidesulfovibrio indonesiensis</name>
    <dbReference type="NCBI Taxonomy" id="54767"/>
    <lineage>
        <taxon>Bacteria</taxon>
        <taxon>Pseudomonadati</taxon>
        <taxon>Thermodesulfobacteriota</taxon>
        <taxon>Desulfovibrionia</taxon>
        <taxon>Desulfovibrionales</taxon>
        <taxon>Desulfovibrionaceae</taxon>
        <taxon>Oceanidesulfovibrio</taxon>
    </lineage>
</organism>
<reference evidence="4 5" key="1">
    <citation type="submission" date="2018-06" db="EMBL/GenBank/DDBJ databases">
        <title>Complete genome of Desulfovibrio indonesiensis P37SLT.</title>
        <authorList>
            <person name="Crispim J.S."/>
            <person name="Vidigal P.M.P."/>
            <person name="Silva L.C.F."/>
            <person name="Laguardia C.N."/>
            <person name="Araujo L.C."/>
            <person name="Dias R.S."/>
            <person name="Sousa M.P."/>
            <person name="Paula S.O."/>
            <person name="Silva C."/>
        </authorList>
    </citation>
    <scope>NUCLEOTIDE SEQUENCE [LARGE SCALE GENOMIC DNA]</scope>
    <source>
        <strain evidence="4 5">P37SLT</strain>
    </source>
</reference>
<feature type="non-terminal residue" evidence="4">
    <location>
        <position position="63"/>
    </location>
</feature>
<dbReference type="EMBL" id="QMIE01000163">
    <property type="protein sequence ID" value="TVM08780.1"/>
    <property type="molecule type" value="Genomic_DNA"/>
</dbReference>
<dbReference type="Pfam" id="PF00072">
    <property type="entry name" value="Response_reg"/>
    <property type="match status" value="1"/>
</dbReference>
<keyword evidence="1" id="KW-0597">Phosphoprotein</keyword>
<dbReference type="Gene3D" id="3.40.50.2300">
    <property type="match status" value="1"/>
</dbReference>
<evidence type="ECO:0000259" key="3">
    <source>
        <dbReference type="PROSITE" id="PS50110"/>
    </source>
</evidence>
<dbReference type="AlphaFoldDB" id="A0A7M3M9E6"/>
<dbReference type="SUPFAM" id="SSF52172">
    <property type="entry name" value="CheY-like"/>
    <property type="match status" value="1"/>
</dbReference>
<keyword evidence="5" id="KW-1185">Reference proteome</keyword>
<sequence length="63" mass="6627">MPVMDGVLATQAISDGEAGPHRADIPIIALTAHAMSGDRETLLQAGANEYVSKPVNLNELLEL</sequence>
<evidence type="ECO:0000313" key="5">
    <source>
        <dbReference type="Proteomes" id="UP000448292"/>
    </source>
</evidence>
<accession>A0A7M3M9E6</accession>
<evidence type="ECO:0000256" key="1">
    <source>
        <dbReference type="ARBA" id="ARBA00022553"/>
    </source>
</evidence>
<dbReference type="Proteomes" id="UP000448292">
    <property type="component" value="Unassembled WGS sequence"/>
</dbReference>
<evidence type="ECO:0000313" key="4">
    <source>
        <dbReference type="EMBL" id="TVM08780.1"/>
    </source>
</evidence>
<dbReference type="InterPro" id="IPR001789">
    <property type="entry name" value="Sig_transdc_resp-reg_receiver"/>
</dbReference>
<gene>
    <name evidence="4" type="ORF">DPQ33_19145</name>
</gene>
<name>A0A7M3M9E6_9BACT</name>
<comment type="caution">
    <text evidence="4">The sequence shown here is derived from an EMBL/GenBank/DDBJ whole genome shotgun (WGS) entry which is preliminary data.</text>
</comment>
<dbReference type="PROSITE" id="PS50110">
    <property type="entry name" value="RESPONSE_REGULATORY"/>
    <property type="match status" value="1"/>
</dbReference>
<dbReference type="CDD" id="cd17546">
    <property type="entry name" value="REC_hyHK_CKI1_RcsC-like"/>
    <property type="match status" value="1"/>
</dbReference>
<feature type="domain" description="Response regulatory" evidence="3">
    <location>
        <begin position="1"/>
        <end position="63"/>
    </location>
</feature>
<protein>
    <recommendedName>
        <fullName evidence="3">Response regulatory domain-containing protein</fullName>
    </recommendedName>
</protein>
<dbReference type="PANTHER" id="PTHR45339:SF5">
    <property type="entry name" value="HISTIDINE KINASE"/>
    <property type="match status" value="1"/>
</dbReference>
<dbReference type="PANTHER" id="PTHR45339">
    <property type="entry name" value="HYBRID SIGNAL TRANSDUCTION HISTIDINE KINASE J"/>
    <property type="match status" value="1"/>
</dbReference>
<dbReference type="GO" id="GO:0000160">
    <property type="term" value="P:phosphorelay signal transduction system"/>
    <property type="evidence" value="ECO:0007669"/>
    <property type="project" value="InterPro"/>
</dbReference>
<dbReference type="InterPro" id="IPR011006">
    <property type="entry name" value="CheY-like_superfamily"/>
</dbReference>
<evidence type="ECO:0000256" key="2">
    <source>
        <dbReference type="PROSITE-ProRule" id="PRU00169"/>
    </source>
</evidence>